<keyword evidence="1" id="KW-0808">Transferase</keyword>
<accession>A0A5C4T205</accession>
<protein>
    <submittedName>
        <fullName evidence="1">Serine/threonine protein kinase</fullName>
    </submittedName>
</protein>
<dbReference type="Proteomes" id="UP000307943">
    <property type="component" value="Unassembled WGS sequence"/>
</dbReference>
<dbReference type="OrthoDB" id="529320at2"/>
<keyword evidence="2" id="KW-1185">Reference proteome</keyword>
<proteinExistence type="predicted"/>
<dbReference type="InterPro" id="IPR052396">
    <property type="entry name" value="Meiotic_Drive_Suppr_Kinase"/>
</dbReference>
<dbReference type="SUPFAM" id="SSF56112">
    <property type="entry name" value="Protein kinase-like (PK-like)"/>
    <property type="match status" value="1"/>
</dbReference>
<dbReference type="PANTHER" id="PTHR37171:SF1">
    <property type="entry name" value="SERINE_THREONINE-PROTEIN KINASE YRZF-RELATED"/>
    <property type="match status" value="1"/>
</dbReference>
<dbReference type="GO" id="GO:0004674">
    <property type="term" value="F:protein serine/threonine kinase activity"/>
    <property type="evidence" value="ECO:0007669"/>
    <property type="project" value="UniProtKB-KW"/>
</dbReference>
<organism evidence="1 2">
    <name type="scientific">Paenibacillus hemerocallicola</name>
    <dbReference type="NCBI Taxonomy" id="1172614"/>
    <lineage>
        <taxon>Bacteria</taxon>
        <taxon>Bacillati</taxon>
        <taxon>Bacillota</taxon>
        <taxon>Bacilli</taxon>
        <taxon>Bacillales</taxon>
        <taxon>Paenibacillaceae</taxon>
        <taxon>Paenibacillus</taxon>
    </lineage>
</organism>
<gene>
    <name evidence="1" type="ORF">FE784_27635</name>
</gene>
<dbReference type="Gene3D" id="1.10.510.10">
    <property type="entry name" value="Transferase(Phosphotransferase) domain 1"/>
    <property type="match status" value="1"/>
</dbReference>
<keyword evidence="1" id="KW-0418">Kinase</keyword>
<dbReference type="InterPro" id="IPR011009">
    <property type="entry name" value="Kinase-like_dom_sf"/>
</dbReference>
<keyword evidence="1" id="KW-0723">Serine/threonine-protein kinase</keyword>
<sequence length="207" mass="23806">MEMVQKGLLPRLEIRSADPREPVEVISVPKPWRLVGAGNYAAVVLHPEEPDKVVKVYAEGRPGLREEVEVYRKLGRHPAYSECYGAGDTFLVLKRLTGVTIYECLRRGIRIPEKVIRDIDAALEYARKRGLNPHDVHGKNVMMIEGRGVVVDVSDFLKDEYCIMWSDFKKSYYALYKPLLLRFPVPLPGPLLNMLRKGYRLVRRRES</sequence>
<comment type="caution">
    <text evidence="1">The sequence shown here is derived from an EMBL/GenBank/DDBJ whole genome shotgun (WGS) entry which is preliminary data.</text>
</comment>
<evidence type="ECO:0000313" key="1">
    <source>
        <dbReference type="EMBL" id="TNJ63074.1"/>
    </source>
</evidence>
<evidence type="ECO:0000313" key="2">
    <source>
        <dbReference type="Proteomes" id="UP000307943"/>
    </source>
</evidence>
<name>A0A5C4T205_9BACL</name>
<dbReference type="PANTHER" id="PTHR37171">
    <property type="entry name" value="SERINE/THREONINE-PROTEIN KINASE YRZF-RELATED"/>
    <property type="match status" value="1"/>
</dbReference>
<dbReference type="EMBL" id="VDCQ01000049">
    <property type="protein sequence ID" value="TNJ63074.1"/>
    <property type="molecule type" value="Genomic_DNA"/>
</dbReference>
<dbReference type="AlphaFoldDB" id="A0A5C4T205"/>
<reference evidence="1 2" key="1">
    <citation type="submission" date="2019-05" db="EMBL/GenBank/DDBJ databases">
        <title>We sequenced the genome of Paenibacillus hemerocallicola KCTC 33185 for further insight into its adaptation and study the phylogeny of Paenibacillus.</title>
        <authorList>
            <person name="Narsing Rao M.P."/>
        </authorList>
    </citation>
    <scope>NUCLEOTIDE SEQUENCE [LARGE SCALE GENOMIC DNA]</scope>
    <source>
        <strain evidence="1 2">KCTC 33185</strain>
    </source>
</reference>